<gene>
    <name evidence="2" type="ORF">HYZ11_09530</name>
</gene>
<dbReference type="AlphaFoldDB" id="A0A932I130"/>
<evidence type="ECO:0000313" key="3">
    <source>
        <dbReference type="Proteomes" id="UP000782312"/>
    </source>
</evidence>
<feature type="region of interest" description="Disordered" evidence="1">
    <location>
        <begin position="1"/>
        <end position="24"/>
    </location>
</feature>
<protein>
    <submittedName>
        <fullName evidence="2">Uncharacterized protein</fullName>
    </submittedName>
</protein>
<accession>A0A932I130</accession>
<evidence type="ECO:0000313" key="2">
    <source>
        <dbReference type="EMBL" id="MBI3127832.1"/>
    </source>
</evidence>
<organism evidence="2 3">
    <name type="scientific">Tectimicrobiota bacterium</name>
    <dbReference type="NCBI Taxonomy" id="2528274"/>
    <lineage>
        <taxon>Bacteria</taxon>
        <taxon>Pseudomonadati</taxon>
        <taxon>Nitrospinota/Tectimicrobiota group</taxon>
        <taxon>Candidatus Tectimicrobiota</taxon>
    </lineage>
</organism>
<dbReference type="Proteomes" id="UP000782312">
    <property type="component" value="Unassembled WGS sequence"/>
</dbReference>
<feature type="region of interest" description="Disordered" evidence="1">
    <location>
        <begin position="103"/>
        <end position="127"/>
    </location>
</feature>
<feature type="compositionally biased region" description="Basic and acidic residues" evidence="1">
    <location>
        <begin position="1"/>
        <end position="13"/>
    </location>
</feature>
<evidence type="ECO:0000256" key="1">
    <source>
        <dbReference type="SAM" id="MobiDB-lite"/>
    </source>
</evidence>
<name>A0A932I130_UNCTE</name>
<sequence length="127" mass="13987">MPDRPGDPAERSSDGGSRPNPEPFQGSLVWWIEVPASEQNYLQGVLEGHEELGYYQTLDQCVRRGPDRRPVALGRITSTPDMRERLARLLAVLAAECGVSLPGRAPDFLPDEKPGARARGKRPRGRG</sequence>
<comment type="caution">
    <text evidence="2">The sequence shown here is derived from an EMBL/GenBank/DDBJ whole genome shotgun (WGS) entry which is preliminary data.</text>
</comment>
<dbReference type="EMBL" id="JACPUR010000019">
    <property type="protein sequence ID" value="MBI3127832.1"/>
    <property type="molecule type" value="Genomic_DNA"/>
</dbReference>
<proteinExistence type="predicted"/>
<feature type="compositionally biased region" description="Basic residues" evidence="1">
    <location>
        <begin position="116"/>
        <end position="127"/>
    </location>
</feature>
<reference evidence="2" key="1">
    <citation type="submission" date="2020-07" db="EMBL/GenBank/DDBJ databases">
        <title>Huge and variable diversity of episymbiotic CPR bacteria and DPANN archaea in groundwater ecosystems.</title>
        <authorList>
            <person name="He C.Y."/>
            <person name="Keren R."/>
            <person name="Whittaker M."/>
            <person name="Farag I.F."/>
            <person name="Doudna J."/>
            <person name="Cate J.H.D."/>
            <person name="Banfield J.F."/>
        </authorList>
    </citation>
    <scope>NUCLEOTIDE SEQUENCE</scope>
    <source>
        <strain evidence="2">NC_groundwater_763_Ag_S-0.2um_68_21</strain>
    </source>
</reference>